<evidence type="ECO:0000256" key="3">
    <source>
        <dbReference type="ARBA" id="ARBA00022723"/>
    </source>
</evidence>
<dbReference type="GO" id="GO:0005634">
    <property type="term" value="C:nucleus"/>
    <property type="evidence" value="ECO:0007669"/>
    <property type="project" value="UniProtKB-SubCell"/>
</dbReference>
<dbReference type="PROSITE" id="PS50808">
    <property type="entry name" value="ZF_BED"/>
    <property type="match status" value="1"/>
</dbReference>
<dbReference type="Pfam" id="PF02892">
    <property type="entry name" value="zf-BED"/>
    <property type="match status" value="1"/>
</dbReference>
<dbReference type="InterPro" id="IPR012337">
    <property type="entry name" value="RNaseH-like_sf"/>
</dbReference>
<evidence type="ECO:0000256" key="8">
    <source>
        <dbReference type="ARBA" id="ARBA00023163"/>
    </source>
</evidence>
<feature type="domain" description="BED-type" evidence="12">
    <location>
        <begin position="151"/>
        <end position="207"/>
    </location>
</feature>
<keyword evidence="6" id="KW-0805">Transcription regulation</keyword>
<reference evidence="13" key="1">
    <citation type="submission" date="2019-10" db="EMBL/GenBank/DDBJ databases">
        <authorList>
            <person name="Zhang R."/>
            <person name="Pan Y."/>
            <person name="Wang J."/>
            <person name="Ma R."/>
            <person name="Yu S."/>
        </authorList>
    </citation>
    <scope>NUCLEOTIDE SEQUENCE</scope>
    <source>
        <strain evidence="13">LA-IB0</strain>
        <tissue evidence="13">Leaf</tissue>
    </source>
</reference>
<keyword evidence="8" id="KW-0804">Transcription</keyword>
<keyword evidence="7" id="KW-0238">DNA-binding</keyword>
<evidence type="ECO:0000256" key="6">
    <source>
        <dbReference type="ARBA" id="ARBA00023015"/>
    </source>
</evidence>
<dbReference type="GO" id="GO:0003677">
    <property type="term" value="F:DNA binding"/>
    <property type="evidence" value="ECO:0007669"/>
    <property type="project" value="UniProtKB-KW"/>
</dbReference>
<evidence type="ECO:0000256" key="1">
    <source>
        <dbReference type="ARBA" id="ARBA00004123"/>
    </source>
</evidence>
<evidence type="ECO:0000256" key="9">
    <source>
        <dbReference type="ARBA" id="ARBA00023242"/>
    </source>
</evidence>
<gene>
    <name evidence="13" type="ORF">BUALT_Bualt14G0032500</name>
</gene>
<feature type="region of interest" description="Disordered" evidence="11">
    <location>
        <begin position="122"/>
        <end position="148"/>
    </location>
</feature>
<dbReference type="InterPro" id="IPR036236">
    <property type="entry name" value="Znf_C2H2_sf"/>
</dbReference>
<keyword evidence="5" id="KW-0862">Zinc</keyword>
<evidence type="ECO:0000256" key="4">
    <source>
        <dbReference type="ARBA" id="ARBA00022771"/>
    </source>
</evidence>
<evidence type="ECO:0000256" key="2">
    <source>
        <dbReference type="ARBA" id="ARBA00011738"/>
    </source>
</evidence>
<sequence>MRFRQEVKQLAGIAAAVGGRQRYQPDAAVAGGRRRYQPNGWKEGGKSLENETGFKQISKRKKTQSSDFTFQKQHACHPPPPASVTSSTAGHCRFLHRRSLSLSPPPATVAFSTADHFRCVGMSTSESSQPSHVGGPGSNEEVTNQPQGTKRKVSFVWKHFIKVRVADNVRQAKCIHCGRLMAGNSSSGTTHLKKHLENACPNKLDLGNIRVGGSSVPKFLLDQLKSRNEMAIACIKHKFAFNKGEYEFFETLLNGLNPNFQLPCRNTIRADVISIRGLLQKIRETARYLKKSPSATQKFKTAWDECNLKDKRKVEMDVPNRWNSTYELFKIALPLKEAFCRLQRIEKQYLFNPSESEWEVATIYLEIIDWGRSEHDFLRGMAGPMKEKFDKYWDKCCLVLSIAVVFDRSHVSLAGDRAIASSSNTCTDGDDYERWFDQNRDLVDQKSEWESFLDEPRYPKIENFSILDRWRTSSPRLPILAKIARDVLAVLATTVASEEAFIVGGRVIDESR</sequence>
<dbReference type="InterPro" id="IPR052035">
    <property type="entry name" value="ZnF_BED_domain_contain"/>
</dbReference>
<dbReference type="AlphaFoldDB" id="A0AAV6WP32"/>
<dbReference type="PANTHER" id="PTHR46481">
    <property type="entry name" value="ZINC FINGER BED DOMAIN-CONTAINING PROTEIN 4"/>
    <property type="match status" value="1"/>
</dbReference>
<evidence type="ECO:0000256" key="7">
    <source>
        <dbReference type="ARBA" id="ARBA00023125"/>
    </source>
</evidence>
<keyword evidence="9" id="KW-0539">Nucleus</keyword>
<protein>
    <recommendedName>
        <fullName evidence="12">BED-type domain-containing protein</fullName>
    </recommendedName>
</protein>
<dbReference type="InterPro" id="IPR008906">
    <property type="entry name" value="HATC_C_dom"/>
</dbReference>
<feature type="compositionally biased region" description="Polar residues" evidence="11">
    <location>
        <begin position="122"/>
        <end position="131"/>
    </location>
</feature>
<dbReference type="GO" id="GO:0008270">
    <property type="term" value="F:zinc ion binding"/>
    <property type="evidence" value="ECO:0007669"/>
    <property type="project" value="UniProtKB-KW"/>
</dbReference>
<dbReference type="GO" id="GO:0046983">
    <property type="term" value="F:protein dimerization activity"/>
    <property type="evidence" value="ECO:0007669"/>
    <property type="project" value="InterPro"/>
</dbReference>
<keyword evidence="4 10" id="KW-0863">Zinc-finger</keyword>
<comment type="subunit">
    <text evidence="2">Homodimer.</text>
</comment>
<dbReference type="PANTHER" id="PTHR46481:SF10">
    <property type="entry name" value="ZINC FINGER BED DOMAIN-CONTAINING PROTEIN 39"/>
    <property type="match status" value="1"/>
</dbReference>
<keyword evidence="14" id="KW-1185">Reference proteome</keyword>
<evidence type="ECO:0000256" key="5">
    <source>
        <dbReference type="ARBA" id="ARBA00022833"/>
    </source>
</evidence>
<dbReference type="SMART" id="SM00614">
    <property type="entry name" value="ZnF_BED"/>
    <property type="match status" value="1"/>
</dbReference>
<comment type="caution">
    <text evidence="13">The sequence shown here is derived from an EMBL/GenBank/DDBJ whole genome shotgun (WGS) entry which is preliminary data.</text>
</comment>
<evidence type="ECO:0000256" key="10">
    <source>
        <dbReference type="PROSITE-ProRule" id="PRU00027"/>
    </source>
</evidence>
<comment type="subcellular location">
    <subcellularLocation>
        <location evidence="1">Nucleus</location>
    </subcellularLocation>
</comment>
<evidence type="ECO:0000313" key="13">
    <source>
        <dbReference type="EMBL" id="KAG8369619.1"/>
    </source>
</evidence>
<dbReference type="InterPro" id="IPR003656">
    <property type="entry name" value="Znf_BED"/>
</dbReference>
<dbReference type="InterPro" id="IPR025525">
    <property type="entry name" value="hAT-like_transposase_RNase-H"/>
</dbReference>
<feature type="region of interest" description="Disordered" evidence="11">
    <location>
        <begin position="26"/>
        <end position="88"/>
    </location>
</feature>
<evidence type="ECO:0000259" key="12">
    <source>
        <dbReference type="PROSITE" id="PS50808"/>
    </source>
</evidence>
<proteinExistence type="predicted"/>
<accession>A0AAV6WP32</accession>
<dbReference type="Pfam" id="PF14372">
    <property type="entry name" value="hAT-like_RNase-H"/>
    <property type="match status" value="1"/>
</dbReference>
<dbReference type="SUPFAM" id="SSF57667">
    <property type="entry name" value="beta-beta-alpha zinc fingers"/>
    <property type="match status" value="1"/>
</dbReference>
<keyword evidence="3" id="KW-0479">Metal-binding</keyword>
<name>A0AAV6WP32_9LAMI</name>
<organism evidence="13 14">
    <name type="scientific">Buddleja alternifolia</name>
    <dbReference type="NCBI Taxonomy" id="168488"/>
    <lineage>
        <taxon>Eukaryota</taxon>
        <taxon>Viridiplantae</taxon>
        <taxon>Streptophyta</taxon>
        <taxon>Embryophyta</taxon>
        <taxon>Tracheophyta</taxon>
        <taxon>Spermatophyta</taxon>
        <taxon>Magnoliopsida</taxon>
        <taxon>eudicotyledons</taxon>
        <taxon>Gunneridae</taxon>
        <taxon>Pentapetalae</taxon>
        <taxon>asterids</taxon>
        <taxon>lamiids</taxon>
        <taxon>Lamiales</taxon>
        <taxon>Scrophulariaceae</taxon>
        <taxon>Buddlejeae</taxon>
        <taxon>Buddleja</taxon>
    </lineage>
</organism>
<evidence type="ECO:0000256" key="11">
    <source>
        <dbReference type="SAM" id="MobiDB-lite"/>
    </source>
</evidence>
<dbReference type="Proteomes" id="UP000826271">
    <property type="component" value="Unassembled WGS sequence"/>
</dbReference>
<dbReference type="EMBL" id="WHWC01000014">
    <property type="protein sequence ID" value="KAG8369619.1"/>
    <property type="molecule type" value="Genomic_DNA"/>
</dbReference>
<dbReference type="Pfam" id="PF05699">
    <property type="entry name" value="Dimer_Tnp_hAT"/>
    <property type="match status" value="1"/>
</dbReference>
<evidence type="ECO:0000313" key="14">
    <source>
        <dbReference type="Proteomes" id="UP000826271"/>
    </source>
</evidence>
<dbReference type="SUPFAM" id="SSF53098">
    <property type="entry name" value="Ribonuclease H-like"/>
    <property type="match status" value="1"/>
</dbReference>